<evidence type="ECO:0000313" key="2">
    <source>
        <dbReference type="Proteomes" id="UP000195447"/>
    </source>
</evidence>
<dbReference type="AlphaFoldDB" id="A0A1Y4LYP1"/>
<dbReference type="EMBL" id="NFKM01000002">
    <property type="protein sequence ID" value="OUP61703.1"/>
    <property type="molecule type" value="Genomic_DNA"/>
</dbReference>
<comment type="caution">
    <text evidence="1">The sequence shown here is derived from an EMBL/GenBank/DDBJ whole genome shotgun (WGS) entry which is preliminary data.</text>
</comment>
<accession>A0A1Y4LYP1</accession>
<name>A0A1Y4LYP1_9FIRM</name>
<gene>
    <name evidence="1" type="ORF">B5F14_01735</name>
</gene>
<protein>
    <submittedName>
        <fullName evidence="1">Uncharacterized protein</fullName>
    </submittedName>
</protein>
<sequence>MKTQEENLKTYQWLIKVNRAIEENRPDGKMIIWMCKVAFFFPLSLRKVKKELRNEFITYLLRAFEYDHRKRCGYELTYEQKAFCFRVNWMTNILAGFSVVNVGMPVGMPWEGENYD</sequence>
<proteinExistence type="predicted"/>
<dbReference type="Proteomes" id="UP000195447">
    <property type="component" value="Unassembled WGS sequence"/>
</dbReference>
<dbReference type="RefSeq" id="WP_087158145.1">
    <property type="nucleotide sequence ID" value="NZ_NFKM01000002.1"/>
</dbReference>
<organism evidence="1 2">
    <name type="scientific">Faecalitalea cylindroides</name>
    <dbReference type="NCBI Taxonomy" id="39483"/>
    <lineage>
        <taxon>Bacteria</taxon>
        <taxon>Bacillati</taxon>
        <taxon>Bacillota</taxon>
        <taxon>Erysipelotrichia</taxon>
        <taxon>Erysipelotrichales</taxon>
        <taxon>Erysipelotrichaceae</taxon>
        <taxon>Faecalitalea</taxon>
    </lineage>
</organism>
<keyword evidence="2" id="KW-1185">Reference proteome</keyword>
<reference evidence="2" key="1">
    <citation type="submission" date="2017-04" db="EMBL/GenBank/DDBJ databases">
        <title>Function of individual gut microbiota members based on whole genome sequencing of pure cultures obtained from chicken caecum.</title>
        <authorList>
            <person name="Medvecky M."/>
            <person name="Cejkova D."/>
            <person name="Polansky O."/>
            <person name="Karasova D."/>
            <person name="Kubasova T."/>
            <person name="Cizek A."/>
            <person name="Rychlik I."/>
        </authorList>
    </citation>
    <scope>NUCLEOTIDE SEQUENCE [LARGE SCALE GENOMIC DNA]</scope>
    <source>
        <strain evidence="2">An178</strain>
    </source>
</reference>
<evidence type="ECO:0000313" key="1">
    <source>
        <dbReference type="EMBL" id="OUP61703.1"/>
    </source>
</evidence>